<evidence type="ECO:0000313" key="6">
    <source>
        <dbReference type="Proteomes" id="UP000234789"/>
    </source>
</evidence>
<comment type="similarity">
    <text evidence="1">Belongs to the short-chain dehydrogenases/reductases (SDR) family.</text>
</comment>
<dbReference type="InterPro" id="IPR036291">
    <property type="entry name" value="NAD(P)-bd_dom_sf"/>
</dbReference>
<dbReference type="FunFam" id="3.40.50.720:FF:000084">
    <property type="entry name" value="Short-chain dehydrogenase reductase"/>
    <property type="match status" value="1"/>
</dbReference>
<keyword evidence="2 5" id="KW-0560">Oxidoreductase</keyword>
<comment type="caution">
    <text evidence="5">The sequence shown here is derived from an EMBL/GenBank/DDBJ whole genome shotgun (WGS) entry which is preliminary data.</text>
</comment>
<dbReference type="InterPro" id="IPR002347">
    <property type="entry name" value="SDR_fam"/>
</dbReference>
<dbReference type="SUPFAM" id="SSF51735">
    <property type="entry name" value="NAD(P)-binding Rossmann-fold domains"/>
    <property type="match status" value="1"/>
</dbReference>
<dbReference type="PANTHER" id="PTHR42879">
    <property type="entry name" value="3-OXOACYL-(ACYL-CARRIER-PROTEIN) REDUCTASE"/>
    <property type="match status" value="1"/>
</dbReference>
<proteinExistence type="inferred from homology"/>
<dbReference type="InterPro" id="IPR050259">
    <property type="entry name" value="SDR"/>
</dbReference>
<accession>A0A2N5NAV8</accession>
<evidence type="ECO:0000259" key="4">
    <source>
        <dbReference type="SMART" id="SM00822"/>
    </source>
</evidence>
<dbReference type="EC" id="1.1.1.100" evidence="5"/>
<reference evidence="5 6" key="1">
    <citation type="submission" date="2017-05" db="EMBL/GenBank/DDBJ databases">
        <title>Functional genome analysis of Paenibacillus pasadenensis strain R16: insights on endophytic life style and antifungal activity.</title>
        <authorList>
            <person name="Passera A."/>
            <person name="Marcolungo L."/>
            <person name="Casati P."/>
            <person name="Brasca M."/>
            <person name="Quaglino F."/>
            <person name="Delledonne M."/>
        </authorList>
    </citation>
    <scope>NUCLEOTIDE SEQUENCE [LARGE SCALE GENOMIC DNA]</scope>
    <source>
        <strain evidence="5 6">R16</strain>
    </source>
</reference>
<name>A0A2N5NAV8_9BACL</name>
<evidence type="ECO:0000256" key="2">
    <source>
        <dbReference type="ARBA" id="ARBA00023002"/>
    </source>
</evidence>
<protein>
    <submittedName>
        <fullName evidence="5">3-oxoacyl-[acyl-carrier protein] reductase</fullName>
        <ecNumber evidence="5">1.1.1.100</ecNumber>
    </submittedName>
</protein>
<dbReference type="AlphaFoldDB" id="A0A2N5NAV8"/>
<dbReference type="PRINTS" id="PR00080">
    <property type="entry name" value="SDRFAMILY"/>
</dbReference>
<evidence type="ECO:0000256" key="3">
    <source>
        <dbReference type="SAM" id="MobiDB-lite"/>
    </source>
</evidence>
<keyword evidence="6" id="KW-1185">Reference proteome</keyword>
<dbReference type="EMBL" id="NFEZ01000003">
    <property type="protein sequence ID" value="PLT47489.1"/>
    <property type="molecule type" value="Genomic_DNA"/>
</dbReference>
<dbReference type="SMART" id="SM00822">
    <property type="entry name" value="PKS_KR"/>
    <property type="match status" value="1"/>
</dbReference>
<feature type="domain" description="Ketoreductase" evidence="4">
    <location>
        <begin position="36"/>
        <end position="183"/>
    </location>
</feature>
<dbReference type="GO" id="GO:0008206">
    <property type="term" value="P:bile acid metabolic process"/>
    <property type="evidence" value="ECO:0007669"/>
    <property type="project" value="UniProtKB-ARBA"/>
</dbReference>
<feature type="region of interest" description="Disordered" evidence="3">
    <location>
        <begin position="1"/>
        <end position="21"/>
    </location>
</feature>
<dbReference type="Proteomes" id="UP000234789">
    <property type="component" value="Unassembled WGS sequence"/>
</dbReference>
<evidence type="ECO:0000313" key="5">
    <source>
        <dbReference type="EMBL" id="PLT47489.1"/>
    </source>
</evidence>
<organism evidence="5 6">
    <name type="scientific">Paenibacillus pasadenensis</name>
    <dbReference type="NCBI Taxonomy" id="217090"/>
    <lineage>
        <taxon>Bacteria</taxon>
        <taxon>Bacillati</taxon>
        <taxon>Bacillota</taxon>
        <taxon>Bacilli</taxon>
        <taxon>Bacillales</taxon>
        <taxon>Paenibacillaceae</taxon>
        <taxon>Paenibacillus</taxon>
    </lineage>
</organism>
<dbReference type="PRINTS" id="PR00081">
    <property type="entry name" value="GDHRDH"/>
</dbReference>
<dbReference type="Gene3D" id="3.40.50.720">
    <property type="entry name" value="NAD(P)-binding Rossmann-like Domain"/>
    <property type="match status" value="1"/>
</dbReference>
<dbReference type="Pfam" id="PF13561">
    <property type="entry name" value="adh_short_C2"/>
    <property type="match status" value="1"/>
</dbReference>
<evidence type="ECO:0000256" key="1">
    <source>
        <dbReference type="ARBA" id="ARBA00006484"/>
    </source>
</evidence>
<sequence length="289" mass="29996">MSISREMPRIGSSASRPRRKFIPKEEPQVKLKLEGKKAIVTGGSKGIGYATALELSRQGAKVALVARTKEELEDAAARIVAETGGEVLAVPGDVSREESAAAAVRGIADRWDGVIDILVNNAGTAAAAPFAEVGPAAWKTDLDLKLLGAVHMTQAALPALKAAGGGAIVNVTAIGGKTPPKASLPSSVSRAAGLALTKAMSRDLAPDGIRVNAVCIGLIRSAQIERQWRRTSPDQTWEEFARDPRHDIPLGRIGDTEEAANAIVFLVSGAASYITGTAINIDGGKSPVA</sequence>
<dbReference type="InterPro" id="IPR057326">
    <property type="entry name" value="KR_dom"/>
</dbReference>
<dbReference type="GO" id="GO:0004316">
    <property type="term" value="F:3-oxoacyl-[acyl-carrier-protein] reductase (NADPH) activity"/>
    <property type="evidence" value="ECO:0007669"/>
    <property type="project" value="UniProtKB-EC"/>
</dbReference>
<gene>
    <name evidence="5" type="ORF">B8V81_1713</name>
</gene>